<reference evidence="2 3" key="1">
    <citation type="submission" date="2019-03" db="EMBL/GenBank/DDBJ databases">
        <title>Single cell metagenomics reveals metabolic interactions within the superorganism composed of flagellate Streblomastix strix and complex community of Bacteroidetes bacteria on its surface.</title>
        <authorList>
            <person name="Treitli S.C."/>
            <person name="Kolisko M."/>
            <person name="Husnik F."/>
            <person name="Keeling P."/>
            <person name="Hampl V."/>
        </authorList>
    </citation>
    <scope>NUCLEOTIDE SEQUENCE [LARGE SCALE GENOMIC DNA]</scope>
    <source>
        <strain evidence="2">ST1C</strain>
    </source>
</reference>
<organism evidence="2 3">
    <name type="scientific">Streblomastix strix</name>
    <dbReference type="NCBI Taxonomy" id="222440"/>
    <lineage>
        <taxon>Eukaryota</taxon>
        <taxon>Metamonada</taxon>
        <taxon>Preaxostyla</taxon>
        <taxon>Oxymonadida</taxon>
        <taxon>Streblomastigidae</taxon>
        <taxon>Streblomastix</taxon>
    </lineage>
</organism>
<evidence type="ECO:0000256" key="1">
    <source>
        <dbReference type="SAM" id="MobiDB-lite"/>
    </source>
</evidence>
<proteinExistence type="predicted"/>
<evidence type="ECO:0000313" key="3">
    <source>
        <dbReference type="Proteomes" id="UP000324800"/>
    </source>
</evidence>
<feature type="non-terminal residue" evidence="2">
    <location>
        <position position="158"/>
    </location>
</feature>
<accession>A0A5J4PL86</accession>
<feature type="compositionally biased region" description="Acidic residues" evidence="1">
    <location>
        <begin position="99"/>
        <end position="114"/>
    </location>
</feature>
<protein>
    <submittedName>
        <fullName evidence="2">Uncharacterized protein</fullName>
    </submittedName>
</protein>
<name>A0A5J4PL86_9EUKA</name>
<dbReference type="EMBL" id="SNRW01050202">
    <property type="protein sequence ID" value="KAA6309608.1"/>
    <property type="molecule type" value="Genomic_DNA"/>
</dbReference>
<gene>
    <name evidence="2" type="ORF">EZS28_056476</name>
</gene>
<sequence length="158" mass="18742">MRLVRIIKKKGKQEVKWVRENVIDDNEQLNEDEKDWISVEDNDNDNGTNINNKDIDIGNINGKKNNYGRGLRKGEYIKDIRKKVLSQVKDIKNKGDQQNIEDDDEEEEELESESESQTSEMSNKHDFDDEEEFEDQFDEDEDEEDVFEFEEIESCEIE</sequence>
<dbReference type="AlphaFoldDB" id="A0A5J4PL86"/>
<evidence type="ECO:0000313" key="2">
    <source>
        <dbReference type="EMBL" id="KAA6309608.1"/>
    </source>
</evidence>
<feature type="region of interest" description="Disordered" evidence="1">
    <location>
        <begin position="91"/>
        <end position="158"/>
    </location>
</feature>
<dbReference type="Proteomes" id="UP000324800">
    <property type="component" value="Unassembled WGS sequence"/>
</dbReference>
<feature type="compositionally biased region" description="Acidic residues" evidence="1">
    <location>
        <begin position="128"/>
        <end position="158"/>
    </location>
</feature>
<comment type="caution">
    <text evidence="2">The sequence shown here is derived from an EMBL/GenBank/DDBJ whole genome shotgun (WGS) entry which is preliminary data.</text>
</comment>